<evidence type="ECO:0000256" key="5">
    <source>
        <dbReference type="ARBA" id="ARBA00023157"/>
    </source>
</evidence>
<dbReference type="OrthoDB" id="8854060at2759"/>
<dbReference type="InterPro" id="IPR001483">
    <property type="entry name" value="Urotensin_II"/>
</dbReference>
<comment type="subcellular location">
    <subcellularLocation>
        <location evidence="1">Secreted</location>
    </subcellularLocation>
</comment>
<feature type="chain" id="PRO_5004242811" evidence="6">
    <location>
        <begin position="23"/>
        <end position="164"/>
    </location>
</feature>
<evidence type="ECO:0000256" key="4">
    <source>
        <dbReference type="ARBA" id="ARBA00022702"/>
    </source>
</evidence>
<feature type="signal peptide" evidence="6">
    <location>
        <begin position="1"/>
        <end position="22"/>
    </location>
</feature>
<reference evidence="7" key="1">
    <citation type="journal article" date="2004" name="Nature">
        <title>Genome duplication in the teleost fish Tetraodon nigroviridis reveals the early vertebrate proto-karyotype.</title>
        <authorList>
            <person name="Jaillon O."/>
            <person name="Aury J.-M."/>
            <person name="Brunet F."/>
            <person name="Petit J.-L."/>
            <person name="Stange-Thomann N."/>
            <person name="Mauceli E."/>
            <person name="Bouneau L."/>
            <person name="Fischer C."/>
            <person name="Ozouf-Costaz C."/>
            <person name="Bernot A."/>
            <person name="Nicaud S."/>
            <person name="Jaffe D."/>
            <person name="Fisher S."/>
            <person name="Lutfalla G."/>
            <person name="Dossat C."/>
            <person name="Segurens B."/>
            <person name="Dasilva C."/>
            <person name="Salanoubat M."/>
            <person name="Levy M."/>
            <person name="Boudet N."/>
            <person name="Castellano S."/>
            <person name="Anthouard V."/>
            <person name="Jubin C."/>
            <person name="Castelli V."/>
            <person name="Katinka M."/>
            <person name="Vacherie B."/>
            <person name="Biemont C."/>
            <person name="Skalli Z."/>
            <person name="Cattolico L."/>
            <person name="Poulain J."/>
            <person name="De Berardinis V."/>
            <person name="Cruaud C."/>
            <person name="Duprat S."/>
            <person name="Brottier P."/>
            <person name="Coutanceau J.-P."/>
            <person name="Gouzy J."/>
            <person name="Parra G."/>
            <person name="Lardier G."/>
            <person name="Chapple C."/>
            <person name="McKernan K.J."/>
            <person name="McEwan P."/>
            <person name="Bosak S."/>
            <person name="Kellis M."/>
            <person name="Volff J.-N."/>
            <person name="Guigo R."/>
            <person name="Zody M.C."/>
            <person name="Mesirov J."/>
            <person name="Lindblad-Toh K."/>
            <person name="Birren B."/>
            <person name="Nusbaum C."/>
            <person name="Kahn D."/>
            <person name="Robinson-Rechavi M."/>
            <person name="Laudet V."/>
            <person name="Schachter V."/>
            <person name="Quetier F."/>
            <person name="Saurin W."/>
            <person name="Scarpelli C."/>
            <person name="Wincker P."/>
            <person name="Lander E.S."/>
            <person name="Weissenbach J."/>
            <person name="Roest Crollius H."/>
        </authorList>
    </citation>
    <scope>NUCLEOTIDE SEQUENCE [LARGE SCALE GENOMIC DNA]</scope>
</reference>
<dbReference type="GO" id="GO:0008217">
    <property type="term" value="P:regulation of blood pressure"/>
    <property type="evidence" value="ECO:0007669"/>
    <property type="project" value="InterPro"/>
</dbReference>
<evidence type="ECO:0000256" key="6">
    <source>
        <dbReference type="SAM" id="SignalP"/>
    </source>
</evidence>
<sequence>MFTNLPVKVAVMLLILRTGAKAAPTERGFLRPRAHLGHSSASPEVSAALNPSQYLKNWILSSKPAADGTTATMHRWAAGTNSAGVRMGRARTRSDSASLGKQAQMLEMITALEELQRAVNSTLSSRITVMSRDSANPVVTGQNSKKSQTKKTKRVCFWKYCSQN</sequence>
<dbReference type="GO" id="GO:0005179">
    <property type="term" value="F:hormone activity"/>
    <property type="evidence" value="ECO:0007669"/>
    <property type="project" value="UniProtKB-KW"/>
</dbReference>
<evidence type="ECO:0000256" key="1">
    <source>
        <dbReference type="ARBA" id="ARBA00004613"/>
    </source>
</evidence>
<dbReference type="EMBL" id="CAAE01014756">
    <property type="protein sequence ID" value="CAG04941.1"/>
    <property type="molecule type" value="Genomic_DNA"/>
</dbReference>
<gene>
    <name evidence="7" type="ORF">GSTENG00024803001</name>
</gene>
<dbReference type="PROSITE" id="PS00984">
    <property type="entry name" value="UROTENSIN_II"/>
    <property type="match status" value="1"/>
</dbReference>
<comment type="caution">
    <text evidence="7">The sequence shown here is derived from an EMBL/GenBank/DDBJ whole genome shotgun (WGS) entry which is preliminary data.</text>
</comment>
<evidence type="ECO:0000313" key="7">
    <source>
        <dbReference type="EMBL" id="CAG04941.1"/>
    </source>
</evidence>
<accession>Q4S341</accession>
<name>Q4S341_TETNG</name>
<organism evidence="7">
    <name type="scientific">Tetraodon nigroviridis</name>
    <name type="common">Spotted green pufferfish</name>
    <name type="synonym">Chelonodon nigroviridis</name>
    <dbReference type="NCBI Taxonomy" id="99883"/>
    <lineage>
        <taxon>Eukaryota</taxon>
        <taxon>Metazoa</taxon>
        <taxon>Chordata</taxon>
        <taxon>Craniata</taxon>
        <taxon>Vertebrata</taxon>
        <taxon>Euteleostomi</taxon>
        <taxon>Actinopterygii</taxon>
        <taxon>Neopterygii</taxon>
        <taxon>Teleostei</taxon>
        <taxon>Neoteleostei</taxon>
        <taxon>Acanthomorphata</taxon>
        <taxon>Eupercaria</taxon>
        <taxon>Tetraodontiformes</taxon>
        <taxon>Tetradontoidea</taxon>
        <taxon>Tetraodontidae</taxon>
        <taxon>Tetraodon</taxon>
    </lineage>
</organism>
<reference evidence="7" key="2">
    <citation type="submission" date="2004-02" db="EMBL/GenBank/DDBJ databases">
        <authorList>
            <consortium name="Genoscope"/>
            <consortium name="Whitehead Institute Centre for Genome Research"/>
        </authorList>
    </citation>
    <scope>NUCLEOTIDE SEQUENCE</scope>
</reference>
<dbReference type="GO" id="GO:0097746">
    <property type="term" value="P:blood vessel diameter maintenance"/>
    <property type="evidence" value="ECO:0007669"/>
    <property type="project" value="InterPro"/>
</dbReference>
<keyword evidence="3" id="KW-0964">Secreted</keyword>
<dbReference type="AlphaFoldDB" id="Q4S341"/>
<keyword evidence="6" id="KW-0732">Signal</keyword>
<evidence type="ECO:0000256" key="2">
    <source>
        <dbReference type="ARBA" id="ARBA00006719"/>
    </source>
</evidence>
<comment type="similarity">
    <text evidence="2">Belongs to the urotensin-2 family.</text>
</comment>
<evidence type="ECO:0000256" key="3">
    <source>
        <dbReference type="ARBA" id="ARBA00022525"/>
    </source>
</evidence>
<keyword evidence="4" id="KW-0372">Hormone</keyword>
<proteinExistence type="inferred from homology"/>
<keyword evidence="5" id="KW-1015">Disulfide bond</keyword>
<dbReference type="GO" id="GO:0005576">
    <property type="term" value="C:extracellular region"/>
    <property type="evidence" value="ECO:0007669"/>
    <property type="project" value="UniProtKB-SubCell"/>
</dbReference>
<dbReference type="KEGG" id="tng:GSTEN00024803G001"/>
<protein>
    <submittedName>
        <fullName evidence="7">(spotted green pufferfish) hypothetical protein</fullName>
    </submittedName>
</protein>